<sequence length="1054" mass="116194">MQDWILCAKPSNQSARRLELSVLCHSLSVFLYSADFMLADENSFIVASGTAFGELLIWLCRRDQHDKTWRAYPWREYHGHSGSIFGVSISPTISFGDVDRRLVATCSDDRTIRIWDASGVEEETIAVIQRGAGVPGDAPRTFSHCDKDLTMTWAHSSRVWSVGFATMIHAADEDPSMLLLSTGEDGQAQTWLLDVGKLFSLDQPTSSALTMRYTDHHHAGKNVWAWCHSRNEHDVHFITGGADGQVVRRTYDRNGDADARVMRLAQLFKAIRPSVSDSVPVGTVLAQRTIMLRSYLVAGTNQVIATTDTGLLLRGETACKAASWRVLACSADSQPLVLSSGLAQHHAFFVDRSRSMLCVINVNTSVIRDVCQLRRTRIATVQMAWSKIAPTLQSPHFCIAVSYFRKQDFELIWVTVDAQGSRFSSTYVSLPYTFETTSACVDGEAGVLLLGSRAGAIAVYTGINDRTIFTSPATCRRRTHGEETITSITILKDGLEHSGDELFYLTTGRDGTYCALRLDLRWSGDQNHGDEEDEKLLARLSVIHRGTPPLGPYIEGAQLVKQFDHTQKLLLYGFRSKHFMVWDETNQTQVMAVVCGGAHRSWNLRLNDSTSEEATFVWTKAGAFMFYSQTQADHKILVSGGHGREIKALAVHRRDDSRWLIATGSEDTDVRLFEYTIGVDGIADLKNIAVIRKHTTGLQDLRFSPDGSILFSAAGMEELFAWRLSTVPVLGQGVVFVGALPRTDTQSDARIMSLDIQLSRGPNTFSIVAAFSNGKAKTIEFSCEDHVEDATFTIRSQLDLGTVCLTQVRTVSNPTTTHIQAITGATNGFVTSTGPLQMAAYSSELTTVSHKVHQNSITAMDTKPLTSNHELVVTGGDDNNLALTLARYSPEDNRKPAFRTLTMPNAHAAALTALTVVEDRCYGSGYKGFTIISAGNDQVLRFWRVTIAEGLFPELGQSYGKRTPETALSALGMRERTGQDFSEVQVEFVKEQYTNVADISGLEILHRHPTGDSQIDEHTQSLLVLVVGVGMEVLDIELWDRSASMGTQGAANDQ</sequence>
<comment type="subcellular location">
    <subcellularLocation>
        <location evidence="1">Cytoplasm</location>
    </subcellularLocation>
</comment>
<dbReference type="PANTHER" id="PTHR14344:SF3">
    <property type="entry name" value="WD REPEAT-CONTAINING PROTEIN 6"/>
    <property type="match status" value="1"/>
</dbReference>
<keyword evidence="2" id="KW-0963">Cytoplasm</keyword>
<organism evidence="8 9">
    <name type="scientific">Lithohypha guttulata</name>
    <dbReference type="NCBI Taxonomy" id="1690604"/>
    <lineage>
        <taxon>Eukaryota</taxon>
        <taxon>Fungi</taxon>
        <taxon>Dikarya</taxon>
        <taxon>Ascomycota</taxon>
        <taxon>Pezizomycotina</taxon>
        <taxon>Eurotiomycetes</taxon>
        <taxon>Chaetothyriomycetidae</taxon>
        <taxon>Chaetothyriales</taxon>
        <taxon>Trichomeriaceae</taxon>
        <taxon>Lithohypha</taxon>
    </lineage>
</organism>
<evidence type="ECO:0000256" key="1">
    <source>
        <dbReference type="ARBA" id="ARBA00004496"/>
    </source>
</evidence>
<dbReference type="SMART" id="SM00320">
    <property type="entry name" value="WD40"/>
    <property type="match status" value="6"/>
</dbReference>
<dbReference type="Pfam" id="PF00400">
    <property type="entry name" value="WD40"/>
    <property type="match status" value="2"/>
</dbReference>
<evidence type="ECO:0000256" key="5">
    <source>
        <dbReference type="ARBA" id="ARBA00022737"/>
    </source>
</evidence>
<dbReference type="InterPro" id="IPR001680">
    <property type="entry name" value="WD40_rpt"/>
</dbReference>
<evidence type="ECO:0000256" key="7">
    <source>
        <dbReference type="PROSITE-ProRule" id="PRU00221"/>
    </source>
</evidence>
<name>A0ABR0KD78_9EURO</name>
<protein>
    <submittedName>
        <fullName evidence="8">WD repeat-containing protein 6</fullName>
    </submittedName>
</protein>
<evidence type="ECO:0000256" key="2">
    <source>
        <dbReference type="ARBA" id="ARBA00022490"/>
    </source>
</evidence>
<dbReference type="EMBL" id="JAVRRG010000041">
    <property type="protein sequence ID" value="KAK5093608.1"/>
    <property type="molecule type" value="Genomic_DNA"/>
</dbReference>
<keyword evidence="5" id="KW-0677">Repeat</keyword>
<evidence type="ECO:0000313" key="9">
    <source>
        <dbReference type="Proteomes" id="UP001345013"/>
    </source>
</evidence>
<comment type="caution">
    <text evidence="8">The sequence shown here is derived from an EMBL/GenBank/DDBJ whole genome shotgun (WGS) entry which is preliminary data.</text>
</comment>
<dbReference type="PROSITE" id="PS50294">
    <property type="entry name" value="WD_REPEATS_REGION"/>
    <property type="match status" value="1"/>
</dbReference>
<dbReference type="InterPro" id="IPR036322">
    <property type="entry name" value="WD40_repeat_dom_sf"/>
</dbReference>
<feature type="repeat" description="WD" evidence="7">
    <location>
        <begin position="691"/>
        <end position="726"/>
    </location>
</feature>
<dbReference type="PROSITE" id="PS50082">
    <property type="entry name" value="WD_REPEATS_2"/>
    <property type="match status" value="2"/>
</dbReference>
<dbReference type="InterPro" id="IPR015943">
    <property type="entry name" value="WD40/YVTN_repeat-like_dom_sf"/>
</dbReference>
<gene>
    <name evidence="8" type="primary">WDR6</name>
    <name evidence="8" type="ORF">LTR24_004162</name>
</gene>
<accession>A0ABR0KD78</accession>
<evidence type="ECO:0000256" key="3">
    <source>
        <dbReference type="ARBA" id="ARBA00022574"/>
    </source>
</evidence>
<dbReference type="InterPro" id="IPR051973">
    <property type="entry name" value="tRNA_Anticodon_Mtase-Reg"/>
</dbReference>
<keyword evidence="9" id="KW-1185">Reference proteome</keyword>
<feature type="repeat" description="WD" evidence="7">
    <location>
        <begin position="77"/>
        <end position="116"/>
    </location>
</feature>
<proteinExistence type="inferred from homology"/>
<evidence type="ECO:0000256" key="4">
    <source>
        <dbReference type="ARBA" id="ARBA00022694"/>
    </source>
</evidence>
<comment type="similarity">
    <text evidence="6">Belongs to the WD repeat WDR6 family.</text>
</comment>
<dbReference type="SUPFAM" id="SSF50978">
    <property type="entry name" value="WD40 repeat-like"/>
    <property type="match status" value="2"/>
</dbReference>
<dbReference type="Proteomes" id="UP001345013">
    <property type="component" value="Unassembled WGS sequence"/>
</dbReference>
<reference evidence="8 9" key="1">
    <citation type="submission" date="2023-08" db="EMBL/GenBank/DDBJ databases">
        <title>Black Yeasts Isolated from many extreme environments.</title>
        <authorList>
            <person name="Coleine C."/>
            <person name="Stajich J.E."/>
            <person name="Selbmann L."/>
        </authorList>
    </citation>
    <scope>NUCLEOTIDE SEQUENCE [LARGE SCALE GENOMIC DNA]</scope>
    <source>
        <strain evidence="8 9">CCFEE 5885</strain>
    </source>
</reference>
<keyword evidence="4" id="KW-0819">tRNA processing</keyword>
<evidence type="ECO:0000313" key="8">
    <source>
        <dbReference type="EMBL" id="KAK5093608.1"/>
    </source>
</evidence>
<keyword evidence="3 7" id="KW-0853">WD repeat</keyword>
<dbReference type="Gene3D" id="2.130.10.10">
    <property type="entry name" value="YVTN repeat-like/Quinoprotein amine dehydrogenase"/>
    <property type="match status" value="3"/>
</dbReference>
<dbReference type="PANTHER" id="PTHR14344">
    <property type="entry name" value="WD REPEAT PROTEIN"/>
    <property type="match status" value="1"/>
</dbReference>
<evidence type="ECO:0000256" key="6">
    <source>
        <dbReference type="ARBA" id="ARBA00038255"/>
    </source>
</evidence>